<dbReference type="InterPro" id="IPR036873">
    <property type="entry name" value="Rhodanese-like_dom_sf"/>
</dbReference>
<dbReference type="SUPFAM" id="SSF52821">
    <property type="entry name" value="Rhodanese/Cell cycle control phosphatase"/>
    <property type="match status" value="1"/>
</dbReference>
<comment type="caution">
    <text evidence="2">The sequence shown here is derived from an EMBL/GenBank/DDBJ whole genome shotgun (WGS) entry which is preliminary data.</text>
</comment>
<organism evidence="2 3">
    <name type="scientific">Brevundimonas subvibrioides</name>
    <dbReference type="NCBI Taxonomy" id="74313"/>
    <lineage>
        <taxon>Bacteria</taxon>
        <taxon>Pseudomonadati</taxon>
        <taxon>Pseudomonadota</taxon>
        <taxon>Alphaproteobacteria</taxon>
        <taxon>Caulobacterales</taxon>
        <taxon>Caulobacteraceae</taxon>
        <taxon>Brevundimonas</taxon>
    </lineage>
</organism>
<dbReference type="PANTHER" id="PTHR44086:SF10">
    <property type="entry name" value="THIOSULFATE SULFURTRANSFERASE_RHODANESE-LIKE DOMAIN-CONTAINING PROTEIN 3"/>
    <property type="match status" value="1"/>
</dbReference>
<evidence type="ECO:0000259" key="1">
    <source>
        <dbReference type="PROSITE" id="PS50206"/>
    </source>
</evidence>
<dbReference type="Pfam" id="PF00581">
    <property type="entry name" value="Rhodanese"/>
    <property type="match status" value="1"/>
</dbReference>
<feature type="domain" description="Rhodanese" evidence="1">
    <location>
        <begin position="16"/>
        <end position="105"/>
    </location>
</feature>
<dbReference type="PANTHER" id="PTHR44086">
    <property type="entry name" value="THIOSULFATE SULFURTRANSFERASE RDL2, MITOCHONDRIAL-RELATED"/>
    <property type="match status" value="1"/>
</dbReference>
<dbReference type="GO" id="GO:0004792">
    <property type="term" value="F:thiosulfate-cyanide sulfurtransferase activity"/>
    <property type="evidence" value="ECO:0007669"/>
    <property type="project" value="TreeGrafter"/>
</dbReference>
<dbReference type="Proteomes" id="UP000216147">
    <property type="component" value="Unassembled WGS sequence"/>
</dbReference>
<gene>
    <name evidence="2" type="ORF">B7Y86_02635</name>
</gene>
<accession>A0A258HQF7</accession>
<dbReference type="AlphaFoldDB" id="A0A258HQF7"/>
<dbReference type="PROSITE" id="PS50206">
    <property type="entry name" value="RHODANESE_3"/>
    <property type="match status" value="1"/>
</dbReference>
<evidence type="ECO:0000313" key="3">
    <source>
        <dbReference type="Proteomes" id="UP000216147"/>
    </source>
</evidence>
<evidence type="ECO:0000313" key="2">
    <source>
        <dbReference type="EMBL" id="OYX58602.1"/>
    </source>
</evidence>
<sequence length="107" mass="11331">MTPVKPITPTDAAERIRSGALLVDIREPDERVGACIPAARSLPLSAIDSRDLRRIEGQAVIFHCRSGRRTQANADGLAAKAGSGEIFILEGGIDAWRAAGLPVEDGQ</sequence>
<proteinExistence type="predicted"/>
<protein>
    <recommendedName>
        <fullName evidence="1">Rhodanese domain-containing protein</fullName>
    </recommendedName>
</protein>
<name>A0A258HQF7_9CAUL</name>
<reference evidence="2 3" key="1">
    <citation type="submission" date="2017-03" db="EMBL/GenBank/DDBJ databases">
        <title>Lifting the veil on microbial sulfur biogeochemistry in mining wastewaters.</title>
        <authorList>
            <person name="Kantor R.S."/>
            <person name="Colenbrander Nelson T."/>
            <person name="Marshall S."/>
            <person name="Bennett D."/>
            <person name="Apte S."/>
            <person name="Camacho D."/>
            <person name="Thomas B.C."/>
            <person name="Warren L.A."/>
            <person name="Banfield J.F."/>
        </authorList>
    </citation>
    <scope>NUCLEOTIDE SEQUENCE [LARGE SCALE GENOMIC DNA]</scope>
    <source>
        <strain evidence="2">32-68-21</strain>
    </source>
</reference>
<dbReference type="InterPro" id="IPR001763">
    <property type="entry name" value="Rhodanese-like_dom"/>
</dbReference>
<dbReference type="SMART" id="SM00450">
    <property type="entry name" value="RHOD"/>
    <property type="match status" value="1"/>
</dbReference>
<dbReference type="Gene3D" id="3.40.250.10">
    <property type="entry name" value="Rhodanese-like domain"/>
    <property type="match status" value="1"/>
</dbReference>
<dbReference type="EMBL" id="NCEQ01000002">
    <property type="protein sequence ID" value="OYX58602.1"/>
    <property type="molecule type" value="Genomic_DNA"/>
</dbReference>